<name>A0A5J5GAJ3_9BACL</name>
<evidence type="ECO:0000256" key="2">
    <source>
        <dbReference type="SAM" id="Phobius"/>
    </source>
</evidence>
<feature type="transmembrane region" description="Helical" evidence="2">
    <location>
        <begin position="54"/>
        <end position="78"/>
    </location>
</feature>
<dbReference type="Pfam" id="PF01478">
    <property type="entry name" value="Peptidase_A24"/>
    <property type="match status" value="1"/>
</dbReference>
<gene>
    <name evidence="4" type="ORF">F4V43_09895</name>
</gene>
<dbReference type="EMBL" id="VYKK01000012">
    <property type="protein sequence ID" value="KAA9004923.1"/>
    <property type="molecule type" value="Genomic_DNA"/>
</dbReference>
<comment type="similarity">
    <text evidence="1">Belongs to the peptidase A24 family.</text>
</comment>
<feature type="transmembrane region" description="Helical" evidence="2">
    <location>
        <begin position="98"/>
        <end position="116"/>
    </location>
</feature>
<dbReference type="RefSeq" id="WP_150458075.1">
    <property type="nucleotide sequence ID" value="NZ_VYKK01000012.1"/>
</dbReference>
<dbReference type="Proteomes" id="UP000367750">
    <property type="component" value="Unassembled WGS sequence"/>
</dbReference>
<dbReference type="InterPro" id="IPR000045">
    <property type="entry name" value="Prepilin_IV_endopep_pep"/>
</dbReference>
<dbReference type="GO" id="GO:0006465">
    <property type="term" value="P:signal peptide processing"/>
    <property type="evidence" value="ECO:0007669"/>
    <property type="project" value="TreeGrafter"/>
</dbReference>
<keyword evidence="2" id="KW-1133">Transmembrane helix</keyword>
<reference evidence="4 5" key="1">
    <citation type="submission" date="2019-09" db="EMBL/GenBank/DDBJ databases">
        <title>Bacillus ochoae sp. nov., Paenibacillus whitsoniae sp. nov., Paenibacillus spiritus sp. nov. Isolated from the Mars Exploration Rover during spacecraft assembly.</title>
        <authorList>
            <person name="Seuylemezian A."/>
            <person name="Vaishampayan P."/>
        </authorList>
    </citation>
    <scope>NUCLEOTIDE SEQUENCE [LARGE SCALE GENOMIC DNA]</scope>
    <source>
        <strain evidence="4 5">MER_111</strain>
    </source>
</reference>
<keyword evidence="2" id="KW-0472">Membrane</keyword>
<dbReference type="PANTHER" id="PTHR30487:SF0">
    <property type="entry name" value="PREPILIN LEADER PEPTIDASE_N-METHYLTRANSFERASE-RELATED"/>
    <property type="match status" value="1"/>
</dbReference>
<evidence type="ECO:0000256" key="1">
    <source>
        <dbReference type="ARBA" id="ARBA00005801"/>
    </source>
</evidence>
<dbReference type="GO" id="GO:0004190">
    <property type="term" value="F:aspartic-type endopeptidase activity"/>
    <property type="evidence" value="ECO:0007669"/>
    <property type="project" value="InterPro"/>
</dbReference>
<protein>
    <submittedName>
        <fullName evidence="4">Prepilin peptidase</fullName>
    </submittedName>
</protein>
<dbReference type="PANTHER" id="PTHR30487">
    <property type="entry name" value="TYPE 4 PREPILIN-LIKE PROTEINS LEADER PEPTIDE-PROCESSING ENZYME"/>
    <property type="match status" value="1"/>
</dbReference>
<proteinExistence type="inferred from homology"/>
<keyword evidence="2" id="KW-0812">Transmembrane</keyword>
<evidence type="ECO:0000259" key="3">
    <source>
        <dbReference type="Pfam" id="PF01478"/>
    </source>
</evidence>
<comment type="caution">
    <text evidence="4">The sequence shown here is derived from an EMBL/GenBank/DDBJ whole genome shotgun (WGS) entry which is preliminary data.</text>
</comment>
<dbReference type="Gene3D" id="1.20.120.1220">
    <property type="match status" value="1"/>
</dbReference>
<evidence type="ECO:0000313" key="5">
    <source>
        <dbReference type="Proteomes" id="UP000367750"/>
    </source>
</evidence>
<sequence>MIEHWELLGVAPVLAAALWTDIRSMRIPNRITVPAAAGGVAVQTVISGWDGMTAALAGAGAGLILLLLMYGIGAVGAGDVKLFAAIGAWTGAAFTVQTLLYSLLFGAVIGWGIVLWRQEGLRRLRTAAGMLAGIYITRNPRLYAGSGREEMLRFPFMLAVVPGTLLAMWGA</sequence>
<feature type="domain" description="Prepilin type IV endopeptidase peptidase" evidence="3">
    <location>
        <begin position="11"/>
        <end position="110"/>
    </location>
</feature>
<accession>A0A5J5GAJ3</accession>
<evidence type="ECO:0000313" key="4">
    <source>
        <dbReference type="EMBL" id="KAA9004923.1"/>
    </source>
</evidence>
<keyword evidence="5" id="KW-1185">Reference proteome</keyword>
<organism evidence="4 5">
    <name type="scientific">Paenibacillus spiritus</name>
    <dbReference type="NCBI Taxonomy" id="2496557"/>
    <lineage>
        <taxon>Bacteria</taxon>
        <taxon>Bacillati</taxon>
        <taxon>Bacillota</taxon>
        <taxon>Bacilli</taxon>
        <taxon>Bacillales</taxon>
        <taxon>Paenibacillaceae</taxon>
        <taxon>Paenibacillus</taxon>
    </lineage>
</organism>
<dbReference type="GO" id="GO:0005886">
    <property type="term" value="C:plasma membrane"/>
    <property type="evidence" value="ECO:0007669"/>
    <property type="project" value="TreeGrafter"/>
</dbReference>
<dbReference type="OrthoDB" id="5508079at2"/>
<feature type="transmembrane region" description="Helical" evidence="2">
    <location>
        <begin position="151"/>
        <end position="170"/>
    </location>
</feature>
<dbReference type="AlphaFoldDB" id="A0A5J5GAJ3"/>
<dbReference type="InterPro" id="IPR050882">
    <property type="entry name" value="Prepilin_peptidase/N-MTase"/>
</dbReference>